<dbReference type="SUPFAM" id="SSF50249">
    <property type="entry name" value="Nucleic acid-binding proteins"/>
    <property type="match status" value="1"/>
</dbReference>
<keyword evidence="4 6" id="KW-0694">RNA-binding</keyword>
<dbReference type="InterPro" id="IPR012340">
    <property type="entry name" value="NA-bd_OB-fold"/>
</dbReference>
<comment type="subcellular location">
    <subcellularLocation>
        <location evidence="1">Cytoplasm</location>
    </subcellularLocation>
</comment>
<evidence type="ECO:0000256" key="7">
    <source>
        <dbReference type="SAM" id="MobiDB-lite"/>
    </source>
</evidence>
<evidence type="ECO:0000256" key="2">
    <source>
        <dbReference type="ARBA" id="ARBA00022490"/>
    </source>
</evidence>
<dbReference type="Pfam" id="PF21972">
    <property type="entry name" value="Arc1p_N_like"/>
    <property type="match status" value="1"/>
</dbReference>
<dbReference type="PANTHER" id="PTHR11586:SF33">
    <property type="entry name" value="AMINOACYL TRNA SYNTHASE COMPLEX-INTERACTING MULTIFUNCTIONAL PROTEIN 1"/>
    <property type="match status" value="1"/>
</dbReference>
<feature type="compositionally biased region" description="Low complexity" evidence="7">
    <location>
        <begin position="155"/>
        <end position="164"/>
    </location>
</feature>
<dbReference type="GO" id="GO:0000049">
    <property type="term" value="F:tRNA binding"/>
    <property type="evidence" value="ECO:0007669"/>
    <property type="project" value="UniProtKB-UniRule"/>
</dbReference>
<accession>A0A8J4PXK3</accession>
<dbReference type="GO" id="GO:0032991">
    <property type="term" value="C:protein-containing complex"/>
    <property type="evidence" value="ECO:0007669"/>
    <property type="project" value="UniProtKB-ARBA"/>
</dbReference>
<keyword evidence="3 6" id="KW-0820">tRNA-binding</keyword>
<dbReference type="SUPFAM" id="SSF47616">
    <property type="entry name" value="GST C-terminal domain-like"/>
    <property type="match status" value="1"/>
</dbReference>
<dbReference type="AlphaFoldDB" id="A0A8J4PXK3"/>
<feature type="compositionally biased region" description="Basic and acidic residues" evidence="7">
    <location>
        <begin position="165"/>
        <end position="177"/>
    </location>
</feature>
<evidence type="ECO:0000256" key="3">
    <source>
        <dbReference type="ARBA" id="ARBA00022555"/>
    </source>
</evidence>
<dbReference type="EMBL" id="AJWJ01000111">
    <property type="protein sequence ID" value="KAF2075170.1"/>
    <property type="molecule type" value="Genomic_DNA"/>
</dbReference>
<dbReference type="Pfam" id="PF01588">
    <property type="entry name" value="tRNA_bind"/>
    <property type="match status" value="1"/>
</dbReference>
<dbReference type="CDD" id="cd10289">
    <property type="entry name" value="GST_C_AaRS_like"/>
    <property type="match status" value="1"/>
</dbReference>
<dbReference type="InterPro" id="IPR036282">
    <property type="entry name" value="Glutathione-S-Trfase_C_sf"/>
</dbReference>
<gene>
    <name evidence="9" type="ORF">CYY_003518</name>
</gene>
<dbReference type="InterPro" id="IPR002547">
    <property type="entry name" value="tRNA-bd_dom"/>
</dbReference>
<dbReference type="Gene3D" id="2.40.50.140">
    <property type="entry name" value="Nucleic acid-binding proteins"/>
    <property type="match status" value="1"/>
</dbReference>
<keyword evidence="10" id="KW-1185">Reference proteome</keyword>
<dbReference type="CDD" id="cd02799">
    <property type="entry name" value="tRNA_bind_EMAP-II_like"/>
    <property type="match status" value="1"/>
</dbReference>
<sequence>MDIQIFSNLISKYVKEGSVPTTFEGSAKLFDNEVVKKFLPAGDITALLKTFDDILAVISLEDAKKRDGQLHKLNKDLLTKTFIFADTLSALDLAYYVILYNWMSKLNDKERFVFCNITRWFNLVQNQTPIVNVQPLVVISTTPPPPEKKEEKKPAAGAATATASADKKEENKKEKKPQQPKVVEPPKPEDISRFEIRVGKIVECKKHENADSLYVEKIDLGEAAPRQIVSGLVKFIPLETMIGHRVLVLCNLKPSNLKSVRSEGMVLCASNDDHTQVEFVEPPADAKIGERVMFDQYPGEFDKVLKKETVDAVLGCLSSNADKVATYKGDPFKTSAGSCFCKTISNGPIK</sequence>
<dbReference type="InterPro" id="IPR051270">
    <property type="entry name" value="Tyrosine-tRNA_ligase_regulator"/>
</dbReference>
<dbReference type="Gene3D" id="1.20.1050.10">
    <property type="match status" value="1"/>
</dbReference>
<evidence type="ECO:0000256" key="4">
    <source>
        <dbReference type="ARBA" id="ARBA00022884"/>
    </source>
</evidence>
<evidence type="ECO:0000259" key="8">
    <source>
        <dbReference type="PROSITE" id="PS50886"/>
    </source>
</evidence>
<dbReference type="GO" id="GO:0006412">
    <property type="term" value="P:translation"/>
    <property type="evidence" value="ECO:0007669"/>
    <property type="project" value="UniProtKB-KW"/>
</dbReference>
<dbReference type="PROSITE" id="PS50886">
    <property type="entry name" value="TRBD"/>
    <property type="match status" value="1"/>
</dbReference>
<protein>
    <recommendedName>
        <fullName evidence="8">tRNA-binding domain-containing protein</fullName>
    </recommendedName>
</protein>
<keyword evidence="5" id="KW-0648">Protein biosynthesis</keyword>
<dbReference type="GO" id="GO:0005737">
    <property type="term" value="C:cytoplasm"/>
    <property type="evidence" value="ECO:0007669"/>
    <property type="project" value="UniProtKB-SubCell"/>
</dbReference>
<evidence type="ECO:0000256" key="6">
    <source>
        <dbReference type="PROSITE-ProRule" id="PRU00209"/>
    </source>
</evidence>
<proteinExistence type="predicted"/>
<dbReference type="Proteomes" id="UP000695562">
    <property type="component" value="Unassembled WGS sequence"/>
</dbReference>
<feature type="domain" description="TRNA-binding" evidence="8">
    <location>
        <begin position="190"/>
        <end position="293"/>
    </location>
</feature>
<evidence type="ECO:0000256" key="1">
    <source>
        <dbReference type="ARBA" id="ARBA00004496"/>
    </source>
</evidence>
<evidence type="ECO:0000313" key="9">
    <source>
        <dbReference type="EMBL" id="KAF2075170.1"/>
    </source>
</evidence>
<evidence type="ECO:0000313" key="10">
    <source>
        <dbReference type="Proteomes" id="UP000695562"/>
    </source>
</evidence>
<organism evidence="9 10">
    <name type="scientific">Polysphondylium violaceum</name>
    <dbReference type="NCBI Taxonomy" id="133409"/>
    <lineage>
        <taxon>Eukaryota</taxon>
        <taxon>Amoebozoa</taxon>
        <taxon>Evosea</taxon>
        <taxon>Eumycetozoa</taxon>
        <taxon>Dictyostelia</taxon>
        <taxon>Dictyosteliales</taxon>
        <taxon>Dictyosteliaceae</taxon>
        <taxon>Polysphondylium</taxon>
    </lineage>
</organism>
<feature type="region of interest" description="Disordered" evidence="7">
    <location>
        <begin position="142"/>
        <end position="188"/>
    </location>
</feature>
<comment type="caution">
    <text evidence="9">The sequence shown here is derived from an EMBL/GenBank/DDBJ whole genome shotgun (WGS) entry which is preliminary data.</text>
</comment>
<name>A0A8J4PXK3_9MYCE</name>
<dbReference type="OrthoDB" id="19141at2759"/>
<dbReference type="InterPro" id="IPR053836">
    <property type="entry name" value="Arc1-like_N"/>
</dbReference>
<keyword evidence="2" id="KW-0963">Cytoplasm</keyword>
<evidence type="ECO:0000256" key="5">
    <source>
        <dbReference type="ARBA" id="ARBA00022917"/>
    </source>
</evidence>
<reference evidence="9" key="1">
    <citation type="submission" date="2020-01" db="EMBL/GenBank/DDBJ databases">
        <title>Development of genomics and gene disruption for Polysphondylium violaceum indicates a role for the polyketide synthase stlB in stalk morphogenesis.</title>
        <authorList>
            <person name="Narita B."/>
            <person name="Kawabe Y."/>
            <person name="Kin K."/>
            <person name="Saito T."/>
            <person name="Gibbs R."/>
            <person name="Kuspa A."/>
            <person name="Muzny D."/>
            <person name="Queller D."/>
            <person name="Richards S."/>
            <person name="Strassman J."/>
            <person name="Sucgang R."/>
            <person name="Worley K."/>
            <person name="Schaap P."/>
        </authorList>
    </citation>
    <scope>NUCLEOTIDE SEQUENCE</scope>
    <source>
        <strain evidence="9">QSvi11</strain>
    </source>
</reference>
<dbReference type="PANTHER" id="PTHR11586">
    <property type="entry name" value="TRNA-AMINOACYLATION COFACTOR ARC1 FAMILY MEMBER"/>
    <property type="match status" value="1"/>
</dbReference>
<dbReference type="FunFam" id="2.40.50.140:FF:000047">
    <property type="entry name" value="tyrosine--tRNA ligase, cytoplasmic isoform X2"/>
    <property type="match status" value="1"/>
</dbReference>